<dbReference type="STRING" id="1427518.XSR1_20032"/>
<dbReference type="InterPro" id="IPR013087">
    <property type="entry name" value="Znf_C2H2_type"/>
</dbReference>
<dbReference type="PROSITE" id="PS50157">
    <property type="entry name" value="ZINC_FINGER_C2H2_2"/>
    <property type="match status" value="1"/>
</dbReference>
<feature type="domain" description="C2H2-type" evidence="2">
    <location>
        <begin position="1"/>
        <end position="27"/>
    </location>
</feature>
<gene>
    <name evidence="3" type="ORF">XSR1_20032</name>
</gene>
<sequence>MYKECGKEFKQSSKLNWHVGTYTGEKPYQCQYYDKGFAK</sequence>
<dbReference type="Gene3D" id="3.30.160.60">
    <property type="entry name" value="Classic Zinc Finger"/>
    <property type="match status" value="1"/>
</dbReference>
<evidence type="ECO:0000313" key="4">
    <source>
        <dbReference type="Proteomes" id="UP000019202"/>
    </source>
</evidence>
<comment type="caution">
    <text evidence="3">The sequence shown here is derived from an EMBL/GenBank/DDBJ whole genome shotgun (WGS) entry which is preliminary data.</text>
</comment>
<dbReference type="GO" id="GO:0008270">
    <property type="term" value="F:zinc ion binding"/>
    <property type="evidence" value="ECO:0007669"/>
    <property type="project" value="UniProtKB-KW"/>
</dbReference>
<keyword evidence="1" id="KW-0479">Metal-binding</keyword>
<reference evidence="3" key="1">
    <citation type="submission" date="2013-11" db="EMBL/GenBank/DDBJ databases">
        <title>Draft genome sequence and annotation of the entomopathogenic bacteria, Xenorhabdus cabanillasi strain JM26 and Xenorhabdus szentirmai strain DSM 16338.</title>
        <authorList>
            <person name="Gualtieri M."/>
            <person name="Ogier J.C."/>
            <person name="Pages S."/>
            <person name="Givaudan A."/>
            <person name="Gaudriault S."/>
        </authorList>
    </citation>
    <scope>NUCLEOTIDE SEQUENCE [LARGE SCALE GENOMIC DNA]</scope>
    <source>
        <strain evidence="3">DSM 16338</strain>
    </source>
</reference>
<proteinExistence type="predicted"/>
<evidence type="ECO:0000256" key="1">
    <source>
        <dbReference type="PROSITE-ProRule" id="PRU00042"/>
    </source>
</evidence>
<evidence type="ECO:0000259" key="2">
    <source>
        <dbReference type="PROSITE" id="PS50157"/>
    </source>
</evidence>
<keyword evidence="1" id="KW-0863">Zinc-finger</keyword>
<dbReference type="Proteomes" id="UP000019202">
    <property type="component" value="Unassembled WGS sequence"/>
</dbReference>
<keyword evidence="4" id="KW-1185">Reference proteome</keyword>
<dbReference type="AlphaFoldDB" id="W1IY94"/>
<dbReference type="SUPFAM" id="SSF57667">
    <property type="entry name" value="beta-beta-alpha zinc fingers"/>
    <property type="match status" value="1"/>
</dbReference>
<name>W1IY94_9GAMM</name>
<accession>W1IY94</accession>
<dbReference type="EMBL" id="CBXF010000077">
    <property type="protein sequence ID" value="CDL82200.1"/>
    <property type="molecule type" value="Genomic_DNA"/>
</dbReference>
<organism evidence="3 4">
    <name type="scientific">Xenorhabdus szentirmaii DSM 16338</name>
    <dbReference type="NCBI Taxonomy" id="1427518"/>
    <lineage>
        <taxon>Bacteria</taxon>
        <taxon>Pseudomonadati</taxon>
        <taxon>Pseudomonadota</taxon>
        <taxon>Gammaproteobacteria</taxon>
        <taxon>Enterobacterales</taxon>
        <taxon>Morganellaceae</taxon>
        <taxon>Xenorhabdus</taxon>
    </lineage>
</organism>
<keyword evidence="1" id="KW-0862">Zinc</keyword>
<evidence type="ECO:0000313" key="3">
    <source>
        <dbReference type="EMBL" id="CDL82200.1"/>
    </source>
</evidence>
<dbReference type="InterPro" id="IPR036236">
    <property type="entry name" value="Znf_C2H2_sf"/>
</dbReference>
<protein>
    <recommendedName>
        <fullName evidence="2">C2H2-type domain-containing protein</fullName>
    </recommendedName>
</protein>